<dbReference type="InterPro" id="IPR035897">
    <property type="entry name" value="Toll_tir_struct_dom_sf"/>
</dbReference>
<gene>
    <name evidence="2" type="ORF">Pan241w_27400</name>
</gene>
<dbReference type="EMBL" id="CP036269">
    <property type="protein sequence ID" value="QDT42653.1"/>
    <property type="molecule type" value="Genomic_DNA"/>
</dbReference>
<evidence type="ECO:0000259" key="1">
    <source>
        <dbReference type="PROSITE" id="PS50104"/>
    </source>
</evidence>
<evidence type="ECO:0000313" key="3">
    <source>
        <dbReference type="Proteomes" id="UP000317171"/>
    </source>
</evidence>
<dbReference type="SUPFAM" id="SSF52200">
    <property type="entry name" value="Toll/Interleukin receptor TIR domain"/>
    <property type="match status" value="1"/>
</dbReference>
<keyword evidence="3" id="KW-1185">Reference proteome</keyword>
<dbReference type="InterPro" id="IPR000157">
    <property type="entry name" value="TIR_dom"/>
</dbReference>
<sequence>MSEASSNLIPKSLFYSYSHEDEELRNELEKHLSLLKHQGIIREWHDRQILGGEEWKYEIDENLENADIILLLISASFHASDYCYTKEMDRALERHDAGEAVVIPVILRDCDWHSALYGKLQALPKDGKPITGPAWHNRDEAFTDVARGIRAVVSKKKRQLK</sequence>
<name>A0A517RFK1_9PLAN</name>
<dbReference type="KEGG" id="gaz:Pan241w_27400"/>
<reference evidence="2 3" key="1">
    <citation type="submission" date="2019-02" db="EMBL/GenBank/DDBJ databases">
        <title>Deep-cultivation of Planctomycetes and their phenomic and genomic characterization uncovers novel biology.</title>
        <authorList>
            <person name="Wiegand S."/>
            <person name="Jogler M."/>
            <person name="Boedeker C."/>
            <person name="Pinto D."/>
            <person name="Vollmers J."/>
            <person name="Rivas-Marin E."/>
            <person name="Kohn T."/>
            <person name="Peeters S.H."/>
            <person name="Heuer A."/>
            <person name="Rast P."/>
            <person name="Oberbeckmann S."/>
            <person name="Bunk B."/>
            <person name="Jeske O."/>
            <person name="Meyerdierks A."/>
            <person name="Storesund J.E."/>
            <person name="Kallscheuer N."/>
            <person name="Luecker S."/>
            <person name="Lage O.M."/>
            <person name="Pohl T."/>
            <person name="Merkel B.J."/>
            <person name="Hornburger P."/>
            <person name="Mueller R.-W."/>
            <person name="Bruemmer F."/>
            <person name="Labrenz M."/>
            <person name="Spormann A.M."/>
            <person name="Op den Camp H."/>
            <person name="Overmann J."/>
            <person name="Amann R."/>
            <person name="Jetten M.S.M."/>
            <person name="Mascher T."/>
            <person name="Medema M.H."/>
            <person name="Devos D.P."/>
            <person name="Kaster A.-K."/>
            <person name="Ovreas L."/>
            <person name="Rohde M."/>
            <person name="Galperin M.Y."/>
            <person name="Jogler C."/>
        </authorList>
    </citation>
    <scope>NUCLEOTIDE SEQUENCE [LARGE SCALE GENOMIC DNA]</scope>
    <source>
        <strain evidence="2 3">Pan241w</strain>
    </source>
</reference>
<dbReference type="GO" id="GO:0007165">
    <property type="term" value="P:signal transduction"/>
    <property type="evidence" value="ECO:0007669"/>
    <property type="project" value="InterPro"/>
</dbReference>
<dbReference type="AlphaFoldDB" id="A0A517RFK1"/>
<dbReference type="Proteomes" id="UP000317171">
    <property type="component" value="Chromosome"/>
</dbReference>
<evidence type="ECO:0000313" key="2">
    <source>
        <dbReference type="EMBL" id="QDT42653.1"/>
    </source>
</evidence>
<protein>
    <recommendedName>
        <fullName evidence="1">TIR domain-containing protein</fullName>
    </recommendedName>
</protein>
<proteinExistence type="predicted"/>
<dbReference type="Gene3D" id="3.40.50.10140">
    <property type="entry name" value="Toll/interleukin-1 receptor homology (TIR) domain"/>
    <property type="match status" value="1"/>
</dbReference>
<feature type="domain" description="TIR" evidence="1">
    <location>
        <begin position="9"/>
        <end position="153"/>
    </location>
</feature>
<dbReference type="SMART" id="SM00255">
    <property type="entry name" value="TIR"/>
    <property type="match status" value="1"/>
</dbReference>
<dbReference type="RefSeq" id="WP_198000505.1">
    <property type="nucleotide sequence ID" value="NZ_CP036269.1"/>
</dbReference>
<accession>A0A517RFK1</accession>
<dbReference type="PROSITE" id="PS50104">
    <property type="entry name" value="TIR"/>
    <property type="match status" value="1"/>
</dbReference>
<dbReference type="Pfam" id="PF13676">
    <property type="entry name" value="TIR_2"/>
    <property type="match status" value="1"/>
</dbReference>
<organism evidence="2 3">
    <name type="scientific">Gimesia alba</name>
    <dbReference type="NCBI Taxonomy" id="2527973"/>
    <lineage>
        <taxon>Bacteria</taxon>
        <taxon>Pseudomonadati</taxon>
        <taxon>Planctomycetota</taxon>
        <taxon>Planctomycetia</taxon>
        <taxon>Planctomycetales</taxon>
        <taxon>Planctomycetaceae</taxon>
        <taxon>Gimesia</taxon>
    </lineage>
</organism>